<gene>
    <name evidence="1" type="ORF">NCU07614</name>
</gene>
<dbReference type="InParanoid" id="Q7SB40"/>
<keyword evidence="2" id="KW-1185">Reference proteome</keyword>
<evidence type="ECO:0000313" key="2">
    <source>
        <dbReference type="Proteomes" id="UP000001805"/>
    </source>
</evidence>
<evidence type="ECO:0000313" key="1">
    <source>
        <dbReference type="EMBL" id="EAA33612.1"/>
    </source>
</evidence>
<dbReference type="HOGENOM" id="CLU_1548032_0_0_1"/>
<dbReference type="EMBL" id="CM002239">
    <property type="protein sequence ID" value="EAA33612.1"/>
    <property type="molecule type" value="Genomic_DNA"/>
</dbReference>
<dbReference type="Proteomes" id="UP000001805">
    <property type="component" value="Chromosome 4, Linkage Group IV"/>
</dbReference>
<dbReference type="PaxDb" id="5141-EFNCRP00000007748"/>
<dbReference type="AlphaFoldDB" id="Q7SB40"/>
<organism evidence="1 2">
    <name type="scientific">Neurospora crassa (strain ATCC 24698 / 74-OR23-1A / CBS 708.71 / DSM 1257 / FGSC 987)</name>
    <dbReference type="NCBI Taxonomy" id="367110"/>
    <lineage>
        <taxon>Eukaryota</taxon>
        <taxon>Fungi</taxon>
        <taxon>Dikarya</taxon>
        <taxon>Ascomycota</taxon>
        <taxon>Pezizomycotina</taxon>
        <taxon>Sordariomycetes</taxon>
        <taxon>Sordariomycetidae</taxon>
        <taxon>Sordariales</taxon>
        <taxon>Sordariaceae</taxon>
        <taxon>Neurospora</taxon>
    </lineage>
</organism>
<protein>
    <submittedName>
        <fullName evidence="1">Uncharacterized protein</fullName>
    </submittedName>
</protein>
<name>Q7SB40_NEUCR</name>
<dbReference type="GeneID" id="3879002"/>
<proteinExistence type="predicted"/>
<reference evidence="1 2" key="1">
    <citation type="journal article" date="2003" name="Nature">
        <title>The genome sequence of the filamentous fungus Neurospora crassa.</title>
        <authorList>
            <person name="Galagan J.E."/>
            <person name="Calvo S.E."/>
            <person name="Borkovich K.A."/>
            <person name="Selker E.U."/>
            <person name="Read N.D."/>
            <person name="Jaffe D."/>
            <person name="FitzHugh W."/>
            <person name="Ma L.J."/>
            <person name="Smirnov S."/>
            <person name="Purcell S."/>
            <person name="Rehman B."/>
            <person name="Elkins T."/>
            <person name="Engels R."/>
            <person name="Wang S."/>
            <person name="Nielsen C.B."/>
            <person name="Butler J."/>
            <person name="Endrizzi M."/>
            <person name="Qui D."/>
            <person name="Ianakiev P."/>
            <person name="Bell-Pedersen D."/>
            <person name="Nelson M.A."/>
            <person name="Werner-Washburne M."/>
            <person name="Selitrennikoff C.P."/>
            <person name="Kinsey J.A."/>
            <person name="Braun E.L."/>
            <person name="Zelter A."/>
            <person name="Schulte U."/>
            <person name="Kothe G.O."/>
            <person name="Jedd G."/>
            <person name="Mewes W."/>
            <person name="Staben C."/>
            <person name="Marcotte E."/>
            <person name="Greenberg D."/>
            <person name="Roy A."/>
            <person name="Foley K."/>
            <person name="Naylor J."/>
            <person name="Stange-Thomann N."/>
            <person name="Barrett R."/>
            <person name="Gnerre S."/>
            <person name="Kamal M."/>
            <person name="Kamvysselis M."/>
            <person name="Mauceli E."/>
            <person name="Bielke C."/>
            <person name="Rudd S."/>
            <person name="Frishman D."/>
            <person name="Krystofova S."/>
            <person name="Rasmussen C."/>
            <person name="Metzenberg R.L."/>
            <person name="Perkins D.D."/>
            <person name="Kroken S."/>
            <person name="Cogoni C."/>
            <person name="Macino G."/>
            <person name="Catcheside D."/>
            <person name="Li W."/>
            <person name="Pratt R.J."/>
            <person name="Osmani S.A."/>
            <person name="DeSouza C.P."/>
            <person name="Glass L."/>
            <person name="Orbach M.J."/>
            <person name="Berglund J.A."/>
            <person name="Voelker R."/>
            <person name="Yarden O."/>
            <person name="Plamann M."/>
            <person name="Seiler S."/>
            <person name="Dunlap J."/>
            <person name="Radford A."/>
            <person name="Aramayo R."/>
            <person name="Natvig D.O."/>
            <person name="Alex L.A."/>
            <person name="Mannhaupt G."/>
            <person name="Ebbole D.J."/>
            <person name="Freitag M."/>
            <person name="Paulsen I."/>
            <person name="Sachs M.S."/>
            <person name="Lander E.S."/>
            <person name="Nusbaum C."/>
            <person name="Birren B."/>
        </authorList>
    </citation>
    <scope>NUCLEOTIDE SEQUENCE [LARGE SCALE GENOMIC DNA]</scope>
    <source>
        <strain evidence="2">ATCC 24698 / 74-OR23-1A / CBS 708.71 / DSM 1257 / FGSC 987</strain>
    </source>
</reference>
<accession>Q7SB40</accession>
<dbReference type="VEuPathDB" id="FungiDB:NCU07614"/>
<dbReference type="KEGG" id="ncr:NCU07614"/>
<dbReference type="RefSeq" id="XP_962848.1">
    <property type="nucleotide sequence ID" value="XM_957755.2"/>
</dbReference>
<sequence>METACRKACSIRGPLAQLGPHPPSIARWLGLHRKPILMALSLTTPERGALVILTAQTISSSTIAGLSDPSVRPSTQELARCWLALARSDWLSTGGQPPREPWCPSAFSSGTCEASTLVPPLVPGASTGDLFGGAWRMGTLDQGDVNQQDGAAVVTAVVKSSTITLEHQHPATY</sequence>
<dbReference type="OrthoDB" id="10491628at2759"/>